<dbReference type="GO" id="GO:0016020">
    <property type="term" value="C:membrane"/>
    <property type="evidence" value="ECO:0007669"/>
    <property type="project" value="UniProtKB-SubCell"/>
</dbReference>
<dbReference type="PANTHER" id="PTHR21716:SF64">
    <property type="entry name" value="AI-2 TRANSPORT PROTEIN TQSA"/>
    <property type="match status" value="1"/>
</dbReference>
<evidence type="ECO:0000256" key="6">
    <source>
        <dbReference type="SAM" id="Phobius"/>
    </source>
</evidence>
<dbReference type="Proteomes" id="UP000787472">
    <property type="component" value="Unassembled WGS sequence"/>
</dbReference>
<comment type="similarity">
    <text evidence="2">Belongs to the autoinducer-2 exporter (AI-2E) (TC 2.A.86) family.</text>
</comment>
<evidence type="ECO:0000256" key="3">
    <source>
        <dbReference type="ARBA" id="ARBA00022692"/>
    </source>
</evidence>
<feature type="transmembrane region" description="Helical" evidence="6">
    <location>
        <begin position="195"/>
        <end position="216"/>
    </location>
</feature>
<name>A0A9E5JP94_9GAMM</name>
<keyword evidence="5 6" id="KW-0472">Membrane</keyword>
<feature type="transmembrane region" description="Helical" evidence="6">
    <location>
        <begin position="59"/>
        <end position="81"/>
    </location>
</feature>
<feature type="transmembrane region" description="Helical" evidence="6">
    <location>
        <begin position="31"/>
        <end position="52"/>
    </location>
</feature>
<evidence type="ECO:0000256" key="5">
    <source>
        <dbReference type="ARBA" id="ARBA00023136"/>
    </source>
</evidence>
<comment type="caution">
    <text evidence="7">The sequence shown here is derived from an EMBL/GenBank/DDBJ whole genome shotgun (WGS) entry which is preliminary data.</text>
</comment>
<evidence type="ECO:0000256" key="1">
    <source>
        <dbReference type="ARBA" id="ARBA00004141"/>
    </source>
</evidence>
<reference evidence="7" key="1">
    <citation type="submission" date="2020-03" db="EMBL/GenBank/DDBJ databases">
        <authorList>
            <person name="Guo F."/>
        </authorList>
    </citation>
    <scope>NUCLEOTIDE SEQUENCE</scope>
    <source>
        <strain evidence="7">JCM 30134</strain>
    </source>
</reference>
<dbReference type="GO" id="GO:0055085">
    <property type="term" value="P:transmembrane transport"/>
    <property type="evidence" value="ECO:0007669"/>
    <property type="project" value="TreeGrafter"/>
</dbReference>
<dbReference type="EMBL" id="JAAONZ010000001">
    <property type="protein sequence ID" value="NHO64077.1"/>
    <property type="molecule type" value="Genomic_DNA"/>
</dbReference>
<evidence type="ECO:0000256" key="2">
    <source>
        <dbReference type="ARBA" id="ARBA00009773"/>
    </source>
</evidence>
<dbReference type="InterPro" id="IPR002549">
    <property type="entry name" value="AI-2E-like"/>
</dbReference>
<feature type="transmembrane region" description="Helical" evidence="6">
    <location>
        <begin position="130"/>
        <end position="160"/>
    </location>
</feature>
<protein>
    <submittedName>
        <fullName evidence="7">AI-2E family transporter</fullName>
    </submittedName>
</protein>
<keyword evidence="3 6" id="KW-0812">Transmembrane</keyword>
<feature type="transmembrane region" description="Helical" evidence="6">
    <location>
        <begin position="7"/>
        <end position="25"/>
    </location>
</feature>
<dbReference type="RefSeq" id="WP_167180744.1">
    <property type="nucleotide sequence ID" value="NZ_JAAONZ010000001.1"/>
</dbReference>
<dbReference type="AlphaFoldDB" id="A0A9E5JP94"/>
<evidence type="ECO:0000313" key="7">
    <source>
        <dbReference type="EMBL" id="NHO64077.1"/>
    </source>
</evidence>
<feature type="transmembrane region" description="Helical" evidence="6">
    <location>
        <begin position="222"/>
        <end position="252"/>
    </location>
</feature>
<evidence type="ECO:0000313" key="8">
    <source>
        <dbReference type="Proteomes" id="UP000787472"/>
    </source>
</evidence>
<dbReference type="Pfam" id="PF01594">
    <property type="entry name" value="AI-2E_transport"/>
    <property type="match status" value="1"/>
</dbReference>
<comment type="subcellular location">
    <subcellularLocation>
        <location evidence="1">Membrane</location>
        <topology evidence="1">Multi-pass membrane protein</topology>
    </subcellularLocation>
</comment>
<keyword evidence="8" id="KW-1185">Reference proteome</keyword>
<dbReference type="PANTHER" id="PTHR21716">
    <property type="entry name" value="TRANSMEMBRANE PROTEIN"/>
    <property type="match status" value="1"/>
</dbReference>
<feature type="transmembrane region" description="Helical" evidence="6">
    <location>
        <begin position="289"/>
        <end position="311"/>
    </location>
</feature>
<proteinExistence type="inferred from homology"/>
<organism evidence="7 8">
    <name type="scientific">Pseudomaricurvus hydrocarbonicus</name>
    <dbReference type="NCBI Taxonomy" id="1470433"/>
    <lineage>
        <taxon>Bacteria</taxon>
        <taxon>Pseudomonadati</taxon>
        <taxon>Pseudomonadota</taxon>
        <taxon>Gammaproteobacteria</taxon>
        <taxon>Cellvibrionales</taxon>
        <taxon>Cellvibrionaceae</taxon>
        <taxon>Pseudomaricurvus</taxon>
    </lineage>
</organism>
<gene>
    <name evidence="7" type="ORF">G8770_00770</name>
</gene>
<keyword evidence="4 6" id="KW-1133">Transmembrane helix</keyword>
<accession>A0A9E5JP94</accession>
<evidence type="ECO:0000256" key="4">
    <source>
        <dbReference type="ARBA" id="ARBA00022989"/>
    </source>
</evidence>
<sequence length="354" mass="38768">MALQDTPVARFLIVMAAFVIVIAGMRAAESVLIPFLLSLFIAMICTPPFAWLKKKGIPSWLALLIMLLAIVGIGFLVGMVVGSSINEFREDLPQYQERLQFLSLQLQELLQGRGIELPNQMWKEVFNPNIALAFVGNTLASFGNVMTNAILILLTVLFVLAEEVRFSDKMLSAHPEAERAVTVLKRFTHSVNQYMAIKTSLSLLTGFLVMGWVWWLGVDYPALWGLLAFLLNFIPNLGSILAAVPTVLLALIQLGVPDAVLTAAGYVAINMVVGNLLEPRIMGKGLDLSTLVVFLSLVFWGWVFGPVGMLLSVPLTMMVKFALESLEGTRWLGVMLGSGKDMGLTENVSSPELL</sequence>